<sequence>MSWKCNFCFQYIFITKTSYTNYIKRCLESINSSEELNLKVMMIDSLENENLLNNDIHKNSNEDEDKDKDNDSYNAKAEEKSLTSNISHSSVLFFENMKLPNSNAKNYLFNNYASDNNNICKEVETIEFSNNAYANLIALVTNYNLSNETINVVIYFFNEHSNLLLSPLLKNVKKRCGLMEK</sequence>
<dbReference type="OrthoDB" id="2435901at2759"/>
<organism evidence="2 3">
    <name type="scientific">Diversispora epigaea</name>
    <dbReference type="NCBI Taxonomy" id="1348612"/>
    <lineage>
        <taxon>Eukaryota</taxon>
        <taxon>Fungi</taxon>
        <taxon>Fungi incertae sedis</taxon>
        <taxon>Mucoromycota</taxon>
        <taxon>Glomeromycotina</taxon>
        <taxon>Glomeromycetes</taxon>
        <taxon>Diversisporales</taxon>
        <taxon>Diversisporaceae</taxon>
        <taxon>Diversispora</taxon>
    </lineage>
</organism>
<accession>A0A397JFI7</accession>
<feature type="region of interest" description="Disordered" evidence="1">
    <location>
        <begin position="55"/>
        <end position="81"/>
    </location>
</feature>
<comment type="caution">
    <text evidence="2">The sequence shown here is derived from an EMBL/GenBank/DDBJ whole genome shotgun (WGS) entry which is preliminary data.</text>
</comment>
<gene>
    <name evidence="2" type="ORF">Glove_46g125</name>
</gene>
<protein>
    <submittedName>
        <fullName evidence="2">Uncharacterized protein</fullName>
    </submittedName>
</protein>
<name>A0A397JFI7_9GLOM</name>
<proteinExistence type="predicted"/>
<evidence type="ECO:0000256" key="1">
    <source>
        <dbReference type="SAM" id="MobiDB-lite"/>
    </source>
</evidence>
<dbReference type="EMBL" id="PQFF01000043">
    <property type="protein sequence ID" value="RHZ86781.1"/>
    <property type="molecule type" value="Genomic_DNA"/>
</dbReference>
<dbReference type="AlphaFoldDB" id="A0A397JFI7"/>
<reference evidence="2 3" key="1">
    <citation type="submission" date="2018-08" db="EMBL/GenBank/DDBJ databases">
        <title>Genome and evolution of the arbuscular mycorrhizal fungus Diversispora epigaea (formerly Glomus versiforme) and its bacterial endosymbionts.</title>
        <authorList>
            <person name="Sun X."/>
            <person name="Fei Z."/>
            <person name="Harrison M."/>
        </authorList>
    </citation>
    <scope>NUCLEOTIDE SEQUENCE [LARGE SCALE GENOMIC DNA]</scope>
    <source>
        <strain evidence="2 3">IT104</strain>
    </source>
</reference>
<evidence type="ECO:0000313" key="2">
    <source>
        <dbReference type="EMBL" id="RHZ86781.1"/>
    </source>
</evidence>
<evidence type="ECO:0000313" key="3">
    <source>
        <dbReference type="Proteomes" id="UP000266861"/>
    </source>
</evidence>
<dbReference type="Proteomes" id="UP000266861">
    <property type="component" value="Unassembled WGS sequence"/>
</dbReference>
<keyword evidence="3" id="KW-1185">Reference proteome</keyword>